<comment type="caution">
    <text evidence="3">The sequence shown here is derived from an EMBL/GenBank/DDBJ whole genome shotgun (WGS) entry which is preliminary data.</text>
</comment>
<dbReference type="Pfam" id="PF13563">
    <property type="entry name" value="2_5_RNA_ligase2"/>
    <property type="match status" value="1"/>
</dbReference>
<comment type="similarity">
    <text evidence="2">Belongs to the 2H phosphoesterase superfamily. ThpR family.</text>
</comment>
<sequence length="177" mass="19150">MRVFIALCLPDEAIDQIVQIQSTMPPSRLTPEDNLHLTLAFVGDASLQDCDTILDGLSSIQHEPIPLTLAGVQIFGGKHGQVVALGADGGPGLTMLHDRVRSRMHGVGLPLARRRFRPHVTLARLPGRADTGPFHTALRGAKTDTFKASRFGLFESILQPEGAIYEAIGLFPLTEHS</sequence>
<proteinExistence type="inferred from homology"/>
<feature type="active site" description="Proton donor" evidence="2">
    <location>
        <position position="36"/>
    </location>
</feature>
<comment type="function">
    <text evidence="2">Hydrolyzes RNA 2',3'-cyclic phosphodiester to an RNA 2'-phosphomonoester.</text>
</comment>
<organism evidence="3 4">
    <name type="scientific">Thalassococcus lentus</name>
    <dbReference type="NCBI Taxonomy" id="1210524"/>
    <lineage>
        <taxon>Bacteria</taxon>
        <taxon>Pseudomonadati</taxon>
        <taxon>Pseudomonadota</taxon>
        <taxon>Alphaproteobacteria</taxon>
        <taxon>Rhodobacterales</taxon>
        <taxon>Roseobacteraceae</taxon>
        <taxon>Thalassococcus</taxon>
    </lineage>
</organism>
<dbReference type="Gene3D" id="3.90.1140.10">
    <property type="entry name" value="Cyclic phosphodiesterase"/>
    <property type="match status" value="1"/>
</dbReference>
<gene>
    <name evidence="3" type="primary">thpR</name>
    <name evidence="3" type="ORF">PFY00_00960</name>
</gene>
<evidence type="ECO:0000313" key="3">
    <source>
        <dbReference type="EMBL" id="MDA7423282.1"/>
    </source>
</evidence>
<evidence type="ECO:0000256" key="2">
    <source>
        <dbReference type="HAMAP-Rule" id="MF_01940"/>
    </source>
</evidence>
<dbReference type="InterPro" id="IPR009097">
    <property type="entry name" value="Cyclic_Pdiesterase"/>
</dbReference>
<feature type="short sequence motif" description="HXTX 2" evidence="2">
    <location>
        <begin position="119"/>
        <end position="122"/>
    </location>
</feature>
<feature type="short sequence motif" description="HXTX 1" evidence="2">
    <location>
        <begin position="36"/>
        <end position="39"/>
    </location>
</feature>
<dbReference type="Proteomes" id="UP001210720">
    <property type="component" value="Unassembled WGS sequence"/>
</dbReference>
<dbReference type="EMBL" id="JAQIOY010000001">
    <property type="protein sequence ID" value="MDA7423282.1"/>
    <property type="molecule type" value="Genomic_DNA"/>
</dbReference>
<dbReference type="PANTHER" id="PTHR35561">
    <property type="entry name" value="RNA 2',3'-CYCLIC PHOSPHODIESTERASE"/>
    <property type="match status" value="1"/>
</dbReference>
<keyword evidence="4" id="KW-1185">Reference proteome</keyword>
<protein>
    <recommendedName>
        <fullName evidence="2">RNA 2',3'-cyclic phosphodiesterase</fullName>
        <shortName evidence="2">RNA 2',3'-CPDase</shortName>
        <ecNumber evidence="2">3.1.4.58</ecNumber>
    </recommendedName>
</protein>
<name>A0ABT4XMW0_9RHOB</name>
<accession>A0ABT4XMW0</accession>
<dbReference type="NCBIfam" id="TIGR02258">
    <property type="entry name" value="2_5_ligase"/>
    <property type="match status" value="1"/>
</dbReference>
<keyword evidence="1 2" id="KW-0378">Hydrolase</keyword>
<dbReference type="EC" id="3.1.4.58" evidence="2"/>
<dbReference type="SUPFAM" id="SSF55144">
    <property type="entry name" value="LigT-like"/>
    <property type="match status" value="1"/>
</dbReference>
<evidence type="ECO:0000313" key="4">
    <source>
        <dbReference type="Proteomes" id="UP001210720"/>
    </source>
</evidence>
<feature type="active site" description="Proton acceptor" evidence="2">
    <location>
        <position position="119"/>
    </location>
</feature>
<reference evidence="3 4" key="1">
    <citation type="submission" date="2023-01" db="EMBL/GenBank/DDBJ databases">
        <title>Thalassococcus onchidii sp. nov., isolated from a marine invertebrate from the South China Sea.</title>
        <authorList>
            <person name="Xu S."/>
            <person name="Liu Z."/>
            <person name="Xu Y."/>
        </authorList>
    </citation>
    <scope>NUCLEOTIDE SEQUENCE [LARGE SCALE GENOMIC DNA]</scope>
    <source>
        <strain evidence="3 4">KCTC 32084</strain>
    </source>
</reference>
<dbReference type="InterPro" id="IPR004175">
    <property type="entry name" value="RNA_CPDase"/>
</dbReference>
<dbReference type="PANTHER" id="PTHR35561:SF1">
    <property type="entry name" value="RNA 2',3'-CYCLIC PHOSPHODIESTERASE"/>
    <property type="match status" value="1"/>
</dbReference>
<dbReference type="HAMAP" id="MF_01940">
    <property type="entry name" value="RNA_CPDase"/>
    <property type="match status" value="1"/>
</dbReference>
<evidence type="ECO:0000256" key="1">
    <source>
        <dbReference type="ARBA" id="ARBA00022801"/>
    </source>
</evidence>
<comment type="catalytic activity">
    <reaction evidence="2">
        <text>a 3'-end 2',3'-cyclophospho-ribonucleotide-RNA + H2O = a 3'-end 2'-phospho-ribonucleotide-RNA + H(+)</text>
        <dbReference type="Rhea" id="RHEA:11828"/>
        <dbReference type="Rhea" id="RHEA-COMP:10464"/>
        <dbReference type="Rhea" id="RHEA-COMP:17353"/>
        <dbReference type="ChEBI" id="CHEBI:15377"/>
        <dbReference type="ChEBI" id="CHEBI:15378"/>
        <dbReference type="ChEBI" id="CHEBI:83064"/>
        <dbReference type="ChEBI" id="CHEBI:173113"/>
        <dbReference type="EC" id="3.1.4.58"/>
    </reaction>
</comment>
<dbReference type="RefSeq" id="WP_271430646.1">
    <property type="nucleotide sequence ID" value="NZ_JAQIOY010000001.1"/>
</dbReference>